<dbReference type="Proteomes" id="UP000249419">
    <property type="component" value="Unassembled WGS sequence"/>
</dbReference>
<sequence length="345" mass="37452">MTSDAEQRPSSPDGLEILWRSLPTPAGLLLEAQRAADWPGGPVLAAVDAIGRRHLLIALPAADAFRAPRASRGLRAEIRRLKVHRADENTWIDLSCPEPALQRLFTSFAEEVVCTLAAGASANPDPITEAAERWHKFWSVPTDGLSLDAQVGLIGELWLLTRWLPSLTRAAVRSWQGPLGGRHDFIGSRLSVEVKTSGSLTGPTLHRIRSLDQLAPPVSGVLYLMSLRLAGDPLGEITLDDLIRQARAMAEHDDLLADELDQRLASTGWTPADLGRYDRSWRLLHQALYEVSEGFPRLTSASFPGGLPVGVTDVGYTLDTTACESWLVADEPGATSRLSALALVQ</sequence>
<protein>
    <recommendedName>
        <fullName evidence="3">PD-(D/E)XK family member</fullName>
    </recommendedName>
</protein>
<organism evidence="1 2">
    <name type="scientific">Micromonospora saelicesensis</name>
    <dbReference type="NCBI Taxonomy" id="285676"/>
    <lineage>
        <taxon>Bacteria</taxon>
        <taxon>Bacillati</taxon>
        <taxon>Actinomycetota</taxon>
        <taxon>Actinomycetes</taxon>
        <taxon>Micromonosporales</taxon>
        <taxon>Micromonosporaceae</taxon>
        <taxon>Micromonospora</taxon>
    </lineage>
</organism>
<dbReference type="RefSeq" id="WP_112677826.1">
    <property type="nucleotide sequence ID" value="NZ_PYAG01000033.1"/>
</dbReference>
<dbReference type="InterPro" id="IPR025534">
    <property type="entry name" value="DUF4420"/>
</dbReference>
<dbReference type="AlphaFoldDB" id="A0A328NQ35"/>
<dbReference type="EMBL" id="PYAG01000033">
    <property type="protein sequence ID" value="RAO29987.1"/>
    <property type="molecule type" value="Genomic_DNA"/>
</dbReference>
<evidence type="ECO:0000313" key="2">
    <source>
        <dbReference type="Proteomes" id="UP000249419"/>
    </source>
</evidence>
<name>A0A328NQ35_9ACTN</name>
<gene>
    <name evidence="1" type="ORF">PSN13_05186</name>
</gene>
<evidence type="ECO:0008006" key="3">
    <source>
        <dbReference type="Google" id="ProtNLM"/>
    </source>
</evidence>
<proteinExistence type="predicted"/>
<reference evidence="1 2" key="1">
    <citation type="submission" date="2018-03" db="EMBL/GenBank/DDBJ databases">
        <title>Defining the species Micromonospora saelicesensis and Micromonospora noduli under the framework of genomics.</title>
        <authorList>
            <person name="Riesco R."/>
            <person name="Trujillo M.E."/>
        </authorList>
    </citation>
    <scope>NUCLEOTIDE SEQUENCE [LARGE SCALE GENOMIC DNA]</scope>
    <source>
        <strain evidence="1 2">PSN13</strain>
    </source>
</reference>
<comment type="caution">
    <text evidence="1">The sequence shown here is derived from an EMBL/GenBank/DDBJ whole genome shotgun (WGS) entry which is preliminary data.</text>
</comment>
<accession>A0A328NQ35</accession>
<evidence type="ECO:0000313" key="1">
    <source>
        <dbReference type="EMBL" id="RAO29987.1"/>
    </source>
</evidence>
<dbReference type="Pfam" id="PF14390">
    <property type="entry name" value="DUF4420"/>
    <property type="match status" value="1"/>
</dbReference>